<comment type="function">
    <text evidence="21">Catalyzes the ATP-dependent phosphorylation of sn-l,2-diacylglycerol (DAG) to phosphatidic acid. Involved in the recycling of diacylglycerol produced as a by-product during membrane-derived oligosaccharide (MDO) biosynthesis.</text>
</comment>
<dbReference type="InterPro" id="IPR033718">
    <property type="entry name" value="DAGK_prok"/>
</dbReference>
<keyword evidence="7" id="KW-0444">Lipid biosynthesis</keyword>
<keyword evidence="15" id="KW-0460">Magnesium</keyword>
<evidence type="ECO:0000256" key="8">
    <source>
        <dbReference type="ARBA" id="ARBA00022519"/>
    </source>
</evidence>
<keyword evidence="16 21" id="KW-1133">Transmembrane helix</keyword>
<reference evidence="22 23" key="1">
    <citation type="submission" date="2024-07" db="EMBL/GenBank/DDBJ databases">
        <authorList>
            <person name="Hebao G."/>
        </authorList>
    </citation>
    <scope>NUCLEOTIDE SEQUENCE [LARGE SCALE GENOMIC DNA]</scope>
    <source>
        <strain evidence="22 23">ACCC 02193</strain>
    </source>
</reference>
<evidence type="ECO:0000256" key="10">
    <source>
        <dbReference type="ARBA" id="ARBA00022692"/>
    </source>
</evidence>
<keyword evidence="20 21" id="KW-1208">Phospholipid metabolism</keyword>
<keyword evidence="17 21" id="KW-0443">Lipid metabolism</keyword>
<evidence type="ECO:0000256" key="11">
    <source>
        <dbReference type="ARBA" id="ARBA00022723"/>
    </source>
</evidence>
<evidence type="ECO:0000256" key="1">
    <source>
        <dbReference type="ARBA" id="ARBA00001946"/>
    </source>
</evidence>
<keyword evidence="11" id="KW-0479">Metal-binding</keyword>
<comment type="similarity">
    <text evidence="3 21">Belongs to the bacterial diacylglycerol kinase family.</text>
</comment>
<evidence type="ECO:0000256" key="21">
    <source>
        <dbReference type="RuleBase" id="RU363065"/>
    </source>
</evidence>
<dbReference type="Proteomes" id="UP001565243">
    <property type="component" value="Unassembled WGS sequence"/>
</dbReference>
<feature type="transmembrane region" description="Helical" evidence="21">
    <location>
        <begin position="97"/>
        <end position="118"/>
    </location>
</feature>
<name>A0ABV4E536_9GAMM</name>
<evidence type="ECO:0000256" key="14">
    <source>
        <dbReference type="ARBA" id="ARBA00022840"/>
    </source>
</evidence>
<keyword evidence="9 21" id="KW-0808">Transferase</keyword>
<dbReference type="InterPro" id="IPR000829">
    <property type="entry name" value="DAGK"/>
</dbReference>
<comment type="cofactor">
    <cofactor evidence="1">
        <name>Mg(2+)</name>
        <dbReference type="ChEBI" id="CHEBI:18420"/>
    </cofactor>
</comment>
<feature type="transmembrane region" description="Helical" evidence="21">
    <location>
        <begin position="57"/>
        <end position="76"/>
    </location>
</feature>
<comment type="catalytic activity">
    <reaction evidence="21">
        <text>a 1,2-diacyl-sn-glycerol + ATP = a 1,2-diacyl-sn-glycero-3-phosphate + ADP + H(+)</text>
        <dbReference type="Rhea" id="RHEA:10272"/>
        <dbReference type="ChEBI" id="CHEBI:15378"/>
        <dbReference type="ChEBI" id="CHEBI:17815"/>
        <dbReference type="ChEBI" id="CHEBI:30616"/>
        <dbReference type="ChEBI" id="CHEBI:58608"/>
        <dbReference type="ChEBI" id="CHEBI:456216"/>
        <dbReference type="EC" id="2.7.1.107"/>
    </reaction>
</comment>
<keyword evidence="18 21" id="KW-0472">Membrane</keyword>
<evidence type="ECO:0000256" key="19">
    <source>
        <dbReference type="ARBA" id="ARBA00023209"/>
    </source>
</evidence>
<keyword evidence="14 21" id="KW-0067">ATP-binding</keyword>
<evidence type="ECO:0000313" key="22">
    <source>
        <dbReference type="EMBL" id="MEY8770037.1"/>
    </source>
</evidence>
<keyword evidence="19" id="KW-0594">Phospholipid biosynthesis</keyword>
<protein>
    <recommendedName>
        <fullName evidence="5 21">Diacylglycerol kinase</fullName>
        <ecNumber evidence="4 21">2.7.1.107</ecNumber>
    </recommendedName>
</protein>
<dbReference type="Gene3D" id="1.10.287.3610">
    <property type="match status" value="1"/>
</dbReference>
<gene>
    <name evidence="22" type="ORF">AB6T85_06285</name>
</gene>
<comment type="caution">
    <text evidence="22">The sequence shown here is derived from an EMBL/GenBank/DDBJ whole genome shotgun (WGS) entry which is preliminary data.</text>
</comment>
<evidence type="ECO:0000256" key="2">
    <source>
        <dbReference type="ARBA" id="ARBA00004429"/>
    </source>
</evidence>
<evidence type="ECO:0000256" key="6">
    <source>
        <dbReference type="ARBA" id="ARBA00022475"/>
    </source>
</evidence>
<sequence length="124" mass="13254">MANNASGLTRIIKAAGYSWKGLRAAWQHEAAFRQEVVAAVVAIIIACWLDVTPLARVMLIGSVALVVIVEILNSAIEAVVDRLGNEFHELSGRAKDMGSAAVLLAILLAVFVWLTILLSHQPPG</sequence>
<dbReference type="PROSITE" id="PS01069">
    <property type="entry name" value="DAGK_PROKAR"/>
    <property type="match status" value="1"/>
</dbReference>
<keyword evidence="12 21" id="KW-0547">Nucleotide-binding</keyword>
<dbReference type="RefSeq" id="WP_301252092.1">
    <property type="nucleotide sequence ID" value="NZ_JBGFFX010000003.1"/>
</dbReference>
<keyword evidence="10 21" id="KW-0812">Transmembrane</keyword>
<evidence type="ECO:0000256" key="16">
    <source>
        <dbReference type="ARBA" id="ARBA00022989"/>
    </source>
</evidence>
<evidence type="ECO:0000256" key="9">
    <source>
        <dbReference type="ARBA" id="ARBA00022679"/>
    </source>
</evidence>
<dbReference type="GO" id="GO:0004143">
    <property type="term" value="F:ATP-dependent diacylglycerol kinase activity"/>
    <property type="evidence" value="ECO:0007669"/>
    <property type="project" value="UniProtKB-EC"/>
</dbReference>
<keyword evidence="8 21" id="KW-0997">Cell inner membrane</keyword>
<evidence type="ECO:0000256" key="20">
    <source>
        <dbReference type="ARBA" id="ARBA00023264"/>
    </source>
</evidence>
<keyword evidence="13 21" id="KW-0418">Kinase</keyword>
<accession>A0ABV4E536</accession>
<evidence type="ECO:0000256" key="17">
    <source>
        <dbReference type="ARBA" id="ARBA00023098"/>
    </source>
</evidence>
<evidence type="ECO:0000313" key="23">
    <source>
        <dbReference type="Proteomes" id="UP001565243"/>
    </source>
</evidence>
<dbReference type="PANTHER" id="PTHR34299:SF1">
    <property type="entry name" value="DIACYLGLYCEROL KINASE"/>
    <property type="match status" value="1"/>
</dbReference>
<evidence type="ECO:0000256" key="5">
    <source>
        <dbReference type="ARBA" id="ARBA00017575"/>
    </source>
</evidence>
<dbReference type="PANTHER" id="PTHR34299">
    <property type="entry name" value="DIACYLGLYCEROL KINASE"/>
    <property type="match status" value="1"/>
</dbReference>
<evidence type="ECO:0000256" key="7">
    <source>
        <dbReference type="ARBA" id="ARBA00022516"/>
    </source>
</evidence>
<evidence type="ECO:0000256" key="4">
    <source>
        <dbReference type="ARBA" id="ARBA00012133"/>
    </source>
</evidence>
<evidence type="ECO:0000256" key="15">
    <source>
        <dbReference type="ARBA" id="ARBA00022842"/>
    </source>
</evidence>
<organism evidence="22 23">
    <name type="scientific">Erwinia aeris</name>
    <dbReference type="NCBI Taxonomy" id="3239803"/>
    <lineage>
        <taxon>Bacteria</taxon>
        <taxon>Pseudomonadati</taxon>
        <taxon>Pseudomonadota</taxon>
        <taxon>Gammaproteobacteria</taxon>
        <taxon>Enterobacterales</taxon>
        <taxon>Erwiniaceae</taxon>
        <taxon>Erwinia</taxon>
    </lineage>
</organism>
<dbReference type="EC" id="2.7.1.107" evidence="4 21"/>
<dbReference type="InterPro" id="IPR036945">
    <property type="entry name" value="DAGK_sf"/>
</dbReference>
<comment type="subcellular location">
    <subcellularLocation>
        <location evidence="2 21">Cell inner membrane</location>
        <topology evidence="2 21">Multi-pass membrane protein</topology>
    </subcellularLocation>
</comment>
<dbReference type="CDD" id="cd14264">
    <property type="entry name" value="DAGK_IM"/>
    <property type="match status" value="1"/>
</dbReference>
<evidence type="ECO:0000256" key="3">
    <source>
        <dbReference type="ARBA" id="ARBA00005967"/>
    </source>
</evidence>
<feature type="transmembrane region" description="Helical" evidence="21">
    <location>
        <begin position="30"/>
        <end position="51"/>
    </location>
</feature>
<dbReference type="EMBL" id="JBGFFX010000003">
    <property type="protein sequence ID" value="MEY8770037.1"/>
    <property type="molecule type" value="Genomic_DNA"/>
</dbReference>
<keyword evidence="6" id="KW-1003">Cell membrane</keyword>
<dbReference type="Pfam" id="PF01219">
    <property type="entry name" value="DAGK_prokar"/>
    <property type="match status" value="1"/>
</dbReference>
<evidence type="ECO:0000256" key="18">
    <source>
        <dbReference type="ARBA" id="ARBA00023136"/>
    </source>
</evidence>
<evidence type="ECO:0000256" key="12">
    <source>
        <dbReference type="ARBA" id="ARBA00022741"/>
    </source>
</evidence>
<proteinExistence type="inferred from homology"/>
<keyword evidence="23" id="KW-1185">Reference proteome</keyword>
<evidence type="ECO:0000256" key="13">
    <source>
        <dbReference type="ARBA" id="ARBA00022777"/>
    </source>
</evidence>